<dbReference type="CDD" id="cd14718">
    <property type="entry name" value="bZIP_Maf_large"/>
    <property type="match status" value="1"/>
</dbReference>
<dbReference type="InterPro" id="IPR046347">
    <property type="entry name" value="bZIP_sf"/>
</dbReference>
<feature type="compositionally biased region" description="Basic and acidic residues" evidence="5">
    <location>
        <begin position="206"/>
        <end position="216"/>
    </location>
</feature>
<keyword evidence="1" id="KW-0805">Transcription regulation</keyword>
<dbReference type="FunFam" id="1.20.5.170:FF:000016">
    <property type="entry name" value="MAF bZIP transcription factor"/>
    <property type="match status" value="1"/>
</dbReference>
<feature type="compositionally biased region" description="Polar residues" evidence="5">
    <location>
        <begin position="317"/>
        <end position="331"/>
    </location>
</feature>
<keyword evidence="4" id="KW-0175">Coiled coil</keyword>
<comment type="caution">
    <text evidence="7">The sequence shown here is derived from an EMBL/GenBank/DDBJ whole genome shotgun (WGS) entry which is preliminary data.</text>
</comment>
<keyword evidence="2" id="KW-0238">DNA-binding</keyword>
<dbReference type="PANTHER" id="PTHR10129">
    <property type="entry name" value="TRANSCRIPTION FACTOR MAF"/>
    <property type="match status" value="1"/>
</dbReference>
<feature type="region of interest" description="Disordered" evidence="5">
    <location>
        <begin position="151"/>
        <end position="216"/>
    </location>
</feature>
<dbReference type="Gene3D" id="1.20.5.170">
    <property type="match status" value="1"/>
</dbReference>
<dbReference type="InterPro" id="IPR008917">
    <property type="entry name" value="TF_DNA-bd_sf"/>
</dbReference>
<organism evidence="7 8">
    <name type="scientific">Coilia grayii</name>
    <name type="common">Gray's grenadier anchovy</name>
    <dbReference type="NCBI Taxonomy" id="363190"/>
    <lineage>
        <taxon>Eukaryota</taxon>
        <taxon>Metazoa</taxon>
        <taxon>Chordata</taxon>
        <taxon>Craniata</taxon>
        <taxon>Vertebrata</taxon>
        <taxon>Euteleostomi</taxon>
        <taxon>Actinopterygii</taxon>
        <taxon>Neopterygii</taxon>
        <taxon>Teleostei</taxon>
        <taxon>Clupei</taxon>
        <taxon>Clupeiformes</taxon>
        <taxon>Clupeoidei</taxon>
        <taxon>Engraulidae</taxon>
        <taxon>Coilinae</taxon>
        <taxon>Coilia</taxon>
    </lineage>
</organism>
<feature type="domain" description="BZIP" evidence="6">
    <location>
        <begin position="245"/>
        <end position="308"/>
    </location>
</feature>
<dbReference type="SMART" id="SM00338">
    <property type="entry name" value="BRLZ"/>
    <property type="match status" value="1"/>
</dbReference>
<feature type="coiled-coil region" evidence="4">
    <location>
        <begin position="277"/>
        <end position="304"/>
    </location>
</feature>
<evidence type="ECO:0000313" key="7">
    <source>
        <dbReference type="EMBL" id="KAL2091314.1"/>
    </source>
</evidence>
<accession>A0ABD1JWR1</accession>
<dbReference type="InterPro" id="IPR004826">
    <property type="entry name" value="bZIP_Maf"/>
</dbReference>
<dbReference type="GO" id="GO:0003677">
    <property type="term" value="F:DNA binding"/>
    <property type="evidence" value="ECO:0007669"/>
    <property type="project" value="UniProtKB-KW"/>
</dbReference>
<name>A0ABD1JWR1_9TELE</name>
<dbReference type="Pfam" id="PF03131">
    <property type="entry name" value="bZIP_Maf"/>
    <property type="match status" value="1"/>
</dbReference>
<dbReference type="InterPro" id="IPR004827">
    <property type="entry name" value="bZIP"/>
</dbReference>
<keyword evidence="3" id="KW-0804">Transcription</keyword>
<evidence type="ECO:0000259" key="6">
    <source>
        <dbReference type="PROSITE" id="PS50217"/>
    </source>
</evidence>
<evidence type="ECO:0000313" key="8">
    <source>
        <dbReference type="Proteomes" id="UP001591681"/>
    </source>
</evidence>
<dbReference type="EMBL" id="JBHFQA010000011">
    <property type="protein sequence ID" value="KAL2091314.1"/>
    <property type="molecule type" value="Genomic_DNA"/>
</dbReference>
<reference evidence="7 8" key="1">
    <citation type="submission" date="2024-09" db="EMBL/GenBank/DDBJ databases">
        <title>A chromosome-level genome assembly of Gray's grenadier anchovy, Coilia grayii.</title>
        <authorList>
            <person name="Fu Z."/>
        </authorList>
    </citation>
    <scope>NUCLEOTIDE SEQUENCE [LARGE SCALE GENOMIC DNA]</scope>
    <source>
        <strain evidence="7">G4</strain>
        <tissue evidence="7">Muscle</tissue>
    </source>
</reference>
<gene>
    <name evidence="7" type="ORF">ACEWY4_013577</name>
</gene>
<dbReference type="PANTHER" id="PTHR10129:SF49">
    <property type="entry name" value="KRML2.2 PROTEIN"/>
    <property type="match status" value="1"/>
</dbReference>
<sequence>MAAELHHLTVAKNQAGLDFANDFDFIKFDVKKEQILGLDRTFVQQCQVQTPGSLSTTPMSTPCNSEPSSPGFSPTGQRNNQEEFYWAMASGAYPSHMEQHSLGLPEDAVEALVANSVHGHPSSPQMHPPYQQTEFDAYRAAQQYPAQHPLQQQYPGLPHHPGTLQGHPGVQNPGKTEYPHRPDLDDMSPSVTQQQLSLQHQQYHQTRHDRNQGVENRFSDDQLVSMSVRELNRHLRGLSKDDVIRLKQKRRTLKNRGYAQSCRHKRVQQKHILEHEKTSLVSQVEHLKLELNRLVRERDAYKLKCERLAGGNGFRETGSTSDSPSSPEFLM</sequence>
<dbReference type="Pfam" id="PF08383">
    <property type="entry name" value="Maf_N"/>
    <property type="match status" value="1"/>
</dbReference>
<feature type="compositionally biased region" description="Low complexity" evidence="5">
    <location>
        <begin position="193"/>
        <end position="204"/>
    </location>
</feature>
<dbReference type="InterPro" id="IPR024874">
    <property type="entry name" value="Transcription_factor_Maf_fam"/>
</dbReference>
<proteinExistence type="predicted"/>
<evidence type="ECO:0000256" key="1">
    <source>
        <dbReference type="ARBA" id="ARBA00023015"/>
    </source>
</evidence>
<evidence type="ECO:0000256" key="2">
    <source>
        <dbReference type="ARBA" id="ARBA00023125"/>
    </source>
</evidence>
<dbReference type="SUPFAM" id="SSF47454">
    <property type="entry name" value="A DNA-binding domain in eukaryotic transcription factors"/>
    <property type="match status" value="1"/>
</dbReference>
<protein>
    <recommendedName>
        <fullName evidence="6">BZIP domain-containing protein</fullName>
    </recommendedName>
</protein>
<feature type="region of interest" description="Disordered" evidence="5">
    <location>
        <begin position="51"/>
        <end position="76"/>
    </location>
</feature>
<dbReference type="InterPro" id="IPR013592">
    <property type="entry name" value="Maf_TF_N"/>
</dbReference>
<evidence type="ECO:0000256" key="5">
    <source>
        <dbReference type="SAM" id="MobiDB-lite"/>
    </source>
</evidence>
<dbReference type="Proteomes" id="UP001591681">
    <property type="component" value="Unassembled WGS sequence"/>
</dbReference>
<dbReference type="SUPFAM" id="SSF57959">
    <property type="entry name" value="Leucine zipper domain"/>
    <property type="match status" value="1"/>
</dbReference>
<evidence type="ECO:0000256" key="3">
    <source>
        <dbReference type="ARBA" id="ARBA00023163"/>
    </source>
</evidence>
<dbReference type="AlphaFoldDB" id="A0ABD1JWR1"/>
<keyword evidence="8" id="KW-1185">Reference proteome</keyword>
<evidence type="ECO:0000256" key="4">
    <source>
        <dbReference type="SAM" id="Coils"/>
    </source>
</evidence>
<feature type="region of interest" description="Disordered" evidence="5">
    <location>
        <begin position="312"/>
        <end position="331"/>
    </location>
</feature>
<dbReference type="PROSITE" id="PS50217">
    <property type="entry name" value="BZIP"/>
    <property type="match status" value="1"/>
</dbReference>